<dbReference type="AlphaFoldDB" id="D6YRQ0"/>
<dbReference type="Proteomes" id="UP000001505">
    <property type="component" value="Chromosome"/>
</dbReference>
<dbReference type="PANTHER" id="PTHR32179">
    <property type="entry name" value="NICOTINATE-NUCLEOTIDE PYROPHOSPHORYLASE [CARBOXYLATING]"/>
    <property type="match status" value="1"/>
</dbReference>
<evidence type="ECO:0000256" key="2">
    <source>
        <dbReference type="ARBA" id="ARBA00004893"/>
    </source>
</evidence>
<feature type="domain" description="Quinolinate phosphoribosyl transferase C-terminal" evidence="13">
    <location>
        <begin position="110"/>
        <end position="281"/>
    </location>
</feature>
<evidence type="ECO:0000256" key="10">
    <source>
        <dbReference type="ARBA" id="ARBA00047445"/>
    </source>
</evidence>
<evidence type="ECO:0000256" key="6">
    <source>
        <dbReference type="ARBA" id="ARBA00022642"/>
    </source>
</evidence>
<dbReference type="GO" id="GO:0004514">
    <property type="term" value="F:nicotinate-nucleotide diphosphorylase (carboxylating) activity"/>
    <property type="evidence" value="ECO:0007669"/>
    <property type="project" value="UniProtKB-EC"/>
</dbReference>
<evidence type="ECO:0000256" key="5">
    <source>
        <dbReference type="ARBA" id="ARBA00011944"/>
    </source>
</evidence>
<keyword evidence="8 12" id="KW-0808">Transferase</keyword>
<evidence type="ECO:0000256" key="11">
    <source>
        <dbReference type="ARBA" id="ARBA00069173"/>
    </source>
</evidence>
<keyword evidence="16" id="KW-1185">Reference proteome</keyword>
<dbReference type="InterPro" id="IPR004393">
    <property type="entry name" value="NadC"/>
</dbReference>
<dbReference type="EC" id="2.4.2.19" evidence="5"/>
<evidence type="ECO:0000256" key="9">
    <source>
        <dbReference type="ARBA" id="ARBA00033102"/>
    </source>
</evidence>
<dbReference type="KEGG" id="wch:wcw_1395"/>
<dbReference type="InterPro" id="IPR013785">
    <property type="entry name" value="Aldolase_TIM"/>
</dbReference>
<dbReference type="CDD" id="cd01572">
    <property type="entry name" value="QPRTase"/>
    <property type="match status" value="1"/>
</dbReference>
<dbReference type="InterPro" id="IPR036068">
    <property type="entry name" value="Nicotinate_pribotase-like_C"/>
</dbReference>
<evidence type="ECO:0000256" key="12">
    <source>
        <dbReference type="PIRNR" id="PIRNR006250"/>
    </source>
</evidence>
<dbReference type="PIRSF" id="PIRSF006250">
    <property type="entry name" value="NadC_ModD"/>
    <property type="match status" value="1"/>
</dbReference>
<dbReference type="STRING" id="716544.wcw_1395"/>
<dbReference type="UniPathway" id="UPA00253">
    <property type="reaction ID" value="UER00331"/>
</dbReference>
<comment type="catalytic activity">
    <reaction evidence="10">
        <text>nicotinate beta-D-ribonucleotide + CO2 + diphosphate = quinolinate + 5-phospho-alpha-D-ribose 1-diphosphate + 2 H(+)</text>
        <dbReference type="Rhea" id="RHEA:12733"/>
        <dbReference type="ChEBI" id="CHEBI:15378"/>
        <dbReference type="ChEBI" id="CHEBI:16526"/>
        <dbReference type="ChEBI" id="CHEBI:29959"/>
        <dbReference type="ChEBI" id="CHEBI:33019"/>
        <dbReference type="ChEBI" id="CHEBI:57502"/>
        <dbReference type="ChEBI" id="CHEBI:58017"/>
        <dbReference type="EC" id="2.4.2.19"/>
    </reaction>
</comment>
<comment type="pathway">
    <text evidence="2">Cofactor biosynthesis; NAD(+) biosynthesis; nicotinate D-ribonucleotide from quinolinate: step 1/1.</text>
</comment>
<dbReference type="GO" id="GO:0034213">
    <property type="term" value="P:quinolinate catabolic process"/>
    <property type="evidence" value="ECO:0007669"/>
    <property type="project" value="TreeGrafter"/>
</dbReference>
<evidence type="ECO:0000256" key="8">
    <source>
        <dbReference type="ARBA" id="ARBA00022679"/>
    </source>
</evidence>
<dbReference type="EMBL" id="CP001928">
    <property type="protein sequence ID" value="ADI38745.1"/>
    <property type="molecule type" value="Genomic_DNA"/>
</dbReference>
<dbReference type="GO" id="GO:0005737">
    <property type="term" value="C:cytoplasm"/>
    <property type="evidence" value="ECO:0007669"/>
    <property type="project" value="TreeGrafter"/>
</dbReference>
<dbReference type="InterPro" id="IPR002638">
    <property type="entry name" value="Quinolinate_PRibosylTrfase_C"/>
</dbReference>
<comment type="subunit">
    <text evidence="4">Hexamer formed by 3 homodimers.</text>
</comment>
<dbReference type="Pfam" id="PF02749">
    <property type="entry name" value="QRPTase_N"/>
    <property type="match status" value="1"/>
</dbReference>
<evidence type="ECO:0000256" key="3">
    <source>
        <dbReference type="ARBA" id="ARBA00009400"/>
    </source>
</evidence>
<dbReference type="GO" id="GO:0009435">
    <property type="term" value="P:NAD+ biosynthetic process"/>
    <property type="evidence" value="ECO:0007669"/>
    <property type="project" value="UniProtKB-UniPathway"/>
</dbReference>
<name>D6YRQ0_WADCW</name>
<protein>
    <recommendedName>
        <fullName evidence="11">Probable nicotinate-nucleotide pyrophosphorylase [carboxylating]</fullName>
        <ecNumber evidence="5">2.4.2.19</ecNumber>
    </recommendedName>
    <alternativeName>
        <fullName evidence="9">Quinolinate phosphoribosyltransferase [decarboxylating]</fullName>
    </alternativeName>
</protein>
<proteinExistence type="inferred from homology"/>
<feature type="domain" description="Quinolinate phosphoribosyl transferase N-terminal" evidence="14">
    <location>
        <begin position="23"/>
        <end position="108"/>
    </location>
</feature>
<dbReference type="OrthoDB" id="9782546at2"/>
<gene>
    <name evidence="15" type="ordered locus">wcw_1395</name>
</gene>
<evidence type="ECO:0000256" key="4">
    <source>
        <dbReference type="ARBA" id="ARBA00011218"/>
    </source>
</evidence>
<dbReference type="Gene3D" id="3.90.1170.20">
    <property type="entry name" value="Quinolinate phosphoribosyl transferase, N-terminal domain"/>
    <property type="match status" value="1"/>
</dbReference>
<comment type="function">
    <text evidence="1">Involved in the catabolism of quinolinic acid (QA).</text>
</comment>
<keyword evidence="7 12" id="KW-0328">Glycosyltransferase</keyword>
<dbReference type="NCBIfam" id="TIGR00078">
    <property type="entry name" value="nadC"/>
    <property type="match status" value="1"/>
</dbReference>
<evidence type="ECO:0000259" key="14">
    <source>
        <dbReference type="Pfam" id="PF02749"/>
    </source>
</evidence>
<dbReference type="InterPro" id="IPR037128">
    <property type="entry name" value="Quinolinate_PRibosylTase_N_sf"/>
</dbReference>
<evidence type="ECO:0000256" key="7">
    <source>
        <dbReference type="ARBA" id="ARBA00022676"/>
    </source>
</evidence>
<dbReference type="HOGENOM" id="CLU_039622_0_1_0"/>
<evidence type="ECO:0000259" key="13">
    <source>
        <dbReference type="Pfam" id="PF01729"/>
    </source>
</evidence>
<evidence type="ECO:0000313" key="16">
    <source>
        <dbReference type="Proteomes" id="UP000001505"/>
    </source>
</evidence>
<dbReference type="PANTHER" id="PTHR32179:SF3">
    <property type="entry name" value="NICOTINATE-NUCLEOTIDE PYROPHOSPHORYLASE [CARBOXYLATING]"/>
    <property type="match status" value="1"/>
</dbReference>
<dbReference type="InterPro" id="IPR027277">
    <property type="entry name" value="NadC/ModD"/>
</dbReference>
<dbReference type="RefSeq" id="WP_013182456.1">
    <property type="nucleotide sequence ID" value="NC_014225.1"/>
</dbReference>
<dbReference type="InterPro" id="IPR022412">
    <property type="entry name" value="Quinolinate_PRibosylTrfase_N"/>
</dbReference>
<accession>D6YRQ0</accession>
<organism evidence="15 16">
    <name type="scientific">Waddlia chondrophila (strain ATCC VR-1470 / WSU 86-1044)</name>
    <dbReference type="NCBI Taxonomy" id="716544"/>
    <lineage>
        <taxon>Bacteria</taxon>
        <taxon>Pseudomonadati</taxon>
        <taxon>Chlamydiota</taxon>
        <taxon>Chlamydiia</taxon>
        <taxon>Parachlamydiales</taxon>
        <taxon>Waddliaceae</taxon>
        <taxon>Waddlia</taxon>
    </lineage>
</organism>
<dbReference type="SUPFAM" id="SSF54675">
    <property type="entry name" value="Nicotinate/Quinolinate PRTase N-terminal domain-like"/>
    <property type="match status" value="1"/>
</dbReference>
<dbReference type="FunFam" id="3.90.1170.20:FF:000001">
    <property type="entry name" value="Nicotinate-nucleotide diphosphorylase (Carboxylating)"/>
    <property type="match status" value="1"/>
</dbReference>
<dbReference type="FunFam" id="3.20.20.70:FF:000030">
    <property type="entry name" value="Nicotinate-nucleotide pyrophosphorylase, carboxylating"/>
    <property type="match status" value="1"/>
</dbReference>
<dbReference type="SUPFAM" id="SSF51690">
    <property type="entry name" value="Nicotinate/Quinolinate PRTase C-terminal domain-like"/>
    <property type="match status" value="1"/>
</dbReference>
<dbReference type="Gene3D" id="3.20.20.70">
    <property type="entry name" value="Aldolase class I"/>
    <property type="match status" value="1"/>
</dbReference>
<dbReference type="eggNOG" id="COG0157">
    <property type="taxonomic scope" value="Bacteria"/>
</dbReference>
<evidence type="ECO:0000313" key="15">
    <source>
        <dbReference type="EMBL" id="ADI38745.1"/>
    </source>
</evidence>
<reference evidence="15 16" key="1">
    <citation type="journal article" date="2010" name="PLoS ONE">
        <title>The Waddlia genome: a window into chlamydial biology.</title>
        <authorList>
            <person name="Bertelli C."/>
            <person name="Collyn F."/>
            <person name="Croxatto A."/>
            <person name="Ruckert C."/>
            <person name="Polkinghorne A."/>
            <person name="Kebbi-Beghdadi C."/>
            <person name="Goesmann A."/>
            <person name="Vaughan L."/>
            <person name="Greub G."/>
        </authorList>
    </citation>
    <scope>NUCLEOTIDE SEQUENCE [LARGE SCALE GENOMIC DNA]</scope>
    <source>
        <strain evidence="16">ATCC VR-1470 / WSU 86-1044</strain>
    </source>
</reference>
<comment type="similarity">
    <text evidence="3 12">Belongs to the NadC/ModD family.</text>
</comment>
<sequence length="284" mass="31639">MYLQKEIERLIDISIEEDLRSGDITSNILVPPEAITSGRIVLKQAGVLAALPFLQILFQKIDPSIEVILSVDEGSYQKAGTTIGKVTGPARGILSGERIALNLIQHASGVATTTSEYVRKLKGLHCEILDTRKTLPGLRALEKYSVNIGGGSNHRFALDDRFIIKTNHLYFLKGTSKYPIKDAIERVKKHRSDLSIEVEITRYEQLEQALHPYVNGIMLSRMMPIEIKRCVDRIHQTDKKVYLESLGTITLDTVRAYAETGVDGISIGSLTHSVPALDIVMRFK</sequence>
<evidence type="ECO:0000256" key="1">
    <source>
        <dbReference type="ARBA" id="ARBA00003237"/>
    </source>
</evidence>
<keyword evidence="6" id="KW-0662">Pyridine nucleotide biosynthesis</keyword>
<dbReference type="Pfam" id="PF01729">
    <property type="entry name" value="QRPTase_C"/>
    <property type="match status" value="1"/>
</dbReference>